<evidence type="ECO:0000256" key="4">
    <source>
        <dbReference type="ARBA" id="ARBA00023242"/>
    </source>
</evidence>
<proteinExistence type="predicted"/>
<dbReference type="Gene3D" id="2.130.10.10">
    <property type="entry name" value="YVTN repeat-like/Quinoprotein amine dehydrogenase"/>
    <property type="match status" value="1"/>
</dbReference>
<dbReference type="Proteomes" id="UP000094801">
    <property type="component" value="Unassembled WGS sequence"/>
</dbReference>
<dbReference type="GO" id="GO:0005730">
    <property type="term" value="C:nucleolus"/>
    <property type="evidence" value="ECO:0007669"/>
    <property type="project" value="TreeGrafter"/>
</dbReference>
<keyword evidence="7" id="KW-1185">Reference proteome</keyword>
<gene>
    <name evidence="6" type="ORF">CANARDRAFT_5026</name>
</gene>
<evidence type="ECO:0000256" key="5">
    <source>
        <dbReference type="PROSITE-ProRule" id="PRU00221"/>
    </source>
</evidence>
<dbReference type="Pfam" id="PF00400">
    <property type="entry name" value="WD40"/>
    <property type="match status" value="1"/>
</dbReference>
<protein>
    <submittedName>
        <fullName evidence="6">Uncharacterized protein</fullName>
    </submittedName>
</protein>
<dbReference type="EMBL" id="KV453847">
    <property type="protein sequence ID" value="ODV87711.1"/>
    <property type="molecule type" value="Genomic_DNA"/>
</dbReference>
<dbReference type="GO" id="GO:0000027">
    <property type="term" value="P:ribosomal large subunit assembly"/>
    <property type="evidence" value="ECO:0007669"/>
    <property type="project" value="TreeGrafter"/>
</dbReference>
<feature type="repeat" description="WD" evidence="5">
    <location>
        <begin position="321"/>
        <end position="361"/>
    </location>
</feature>
<evidence type="ECO:0000313" key="6">
    <source>
        <dbReference type="EMBL" id="ODV87711.1"/>
    </source>
</evidence>
<dbReference type="AlphaFoldDB" id="A0A1E4T7L8"/>
<dbReference type="InterPro" id="IPR001680">
    <property type="entry name" value="WD40_rpt"/>
</dbReference>
<dbReference type="STRING" id="983967.A0A1E4T7L8"/>
<keyword evidence="2 5" id="KW-0853">WD repeat</keyword>
<dbReference type="InterPro" id="IPR036322">
    <property type="entry name" value="WD40_repeat_dom_sf"/>
</dbReference>
<keyword evidence="4" id="KW-0539">Nucleus</keyword>
<sequence>MISSTNVELQKLSNQLSKRKPFLDTSSNKTDFQYSNRLNEPSMKLKSNYWKIDNSNLSDDFDSLTSISVNKSLTAVGSNANSENLKIYNLNQSNNFLTHLTSITLPNIHSLKWLDNVIGDDDVDDDGESIDFLLSGHANGIANLTMIPNVSSPTFTNAEIIKRFNHEKHLTVDYDNSIKISNLNKPTNVIYQIDTTPTSWKTCNKNSLLSIYKENVFLWDTSRSSYPILKNKIKGLSSFSANPKQDGLLSLGGSFGISLFDMRSSSTTGYASSSFYIPHKKNVETSLTCWCKEDPNYLVASTMSNELQVWDIRSLNPIITLTAHADEITSLIWTKFDTLYSSSKDGKIIQWDLSNVKLNSQSGDMIKGSLKNGFNLDPAVSEIGTMIPASNNSIIAMVSVTNPDIAVDDDDHTRVLSLDNSFIGLHSQIQEDSVPPPVRRFSNETLFEEEVVEQSKEEEEEEEEEYPLYFSPARKPRFHVTTREFSDSSETLASPATTFNSKFSPSLSNKSSMGTLATPETSKIKQSFESSRDFDNLNDIKLKSILEQLKTTIIDDQIYF</sequence>
<evidence type="ECO:0000313" key="7">
    <source>
        <dbReference type="Proteomes" id="UP000094801"/>
    </source>
</evidence>
<evidence type="ECO:0000256" key="2">
    <source>
        <dbReference type="ARBA" id="ARBA00022574"/>
    </source>
</evidence>
<dbReference type="OrthoDB" id="361494at2759"/>
<comment type="subcellular location">
    <subcellularLocation>
        <location evidence="1">Nucleus</location>
    </subcellularLocation>
</comment>
<organism evidence="6 7">
    <name type="scientific">[Candida] arabinofermentans NRRL YB-2248</name>
    <dbReference type="NCBI Taxonomy" id="983967"/>
    <lineage>
        <taxon>Eukaryota</taxon>
        <taxon>Fungi</taxon>
        <taxon>Dikarya</taxon>
        <taxon>Ascomycota</taxon>
        <taxon>Saccharomycotina</taxon>
        <taxon>Pichiomycetes</taxon>
        <taxon>Pichiales</taxon>
        <taxon>Pichiaceae</taxon>
        <taxon>Ogataea</taxon>
        <taxon>Ogataea/Candida clade</taxon>
    </lineage>
</organism>
<dbReference type="InterPro" id="IPR015943">
    <property type="entry name" value="WD40/YVTN_repeat-like_dom_sf"/>
</dbReference>
<dbReference type="SMART" id="SM00320">
    <property type="entry name" value="WD40"/>
    <property type="match status" value="2"/>
</dbReference>
<evidence type="ECO:0000256" key="3">
    <source>
        <dbReference type="ARBA" id="ARBA00022737"/>
    </source>
</evidence>
<accession>A0A1E4T7L8</accession>
<evidence type="ECO:0000256" key="1">
    <source>
        <dbReference type="ARBA" id="ARBA00004123"/>
    </source>
</evidence>
<reference evidence="7" key="1">
    <citation type="submission" date="2016-04" db="EMBL/GenBank/DDBJ databases">
        <title>Comparative genomics of biotechnologically important yeasts.</title>
        <authorList>
            <consortium name="DOE Joint Genome Institute"/>
            <person name="Riley R."/>
            <person name="Haridas S."/>
            <person name="Wolfe K.H."/>
            <person name="Lopes M.R."/>
            <person name="Hittinger C.T."/>
            <person name="Goker M."/>
            <person name="Salamov A."/>
            <person name="Wisecaver J."/>
            <person name="Long T.M."/>
            <person name="Aerts A.L."/>
            <person name="Barry K."/>
            <person name="Choi C."/>
            <person name="Clum A."/>
            <person name="Coughlan A.Y."/>
            <person name="Deshpande S."/>
            <person name="Douglass A.P."/>
            <person name="Hanson S.J."/>
            <person name="Klenk H.-P."/>
            <person name="Labutti K."/>
            <person name="Lapidus A."/>
            <person name="Lindquist E."/>
            <person name="Lipzen A."/>
            <person name="Meier-Kolthoff J.P."/>
            <person name="Ohm R.A."/>
            <person name="Otillar R.P."/>
            <person name="Pangilinan J."/>
            <person name="Peng Y."/>
            <person name="Rokas A."/>
            <person name="Rosa C.A."/>
            <person name="Scheuner C."/>
            <person name="Sibirny A.A."/>
            <person name="Slot J.C."/>
            <person name="Stielow J.B."/>
            <person name="Sun H."/>
            <person name="Kurtzman C.P."/>
            <person name="Blackwell M."/>
            <person name="Grigoriev I.V."/>
            <person name="Jeffries T.W."/>
        </authorList>
    </citation>
    <scope>NUCLEOTIDE SEQUENCE [LARGE SCALE GENOMIC DNA]</scope>
    <source>
        <strain evidence="7">NRRL YB-2248</strain>
    </source>
</reference>
<keyword evidence="3" id="KW-0677">Repeat</keyword>
<dbReference type="PANTHER" id="PTHR19848:SF0">
    <property type="entry name" value="NOTCHLESS PROTEIN HOMOLOG 1"/>
    <property type="match status" value="1"/>
</dbReference>
<name>A0A1E4T7L8_9ASCO</name>
<dbReference type="PROSITE" id="PS50082">
    <property type="entry name" value="WD_REPEATS_2"/>
    <property type="match status" value="1"/>
</dbReference>
<dbReference type="SUPFAM" id="SSF50978">
    <property type="entry name" value="WD40 repeat-like"/>
    <property type="match status" value="1"/>
</dbReference>
<dbReference type="PANTHER" id="PTHR19848">
    <property type="entry name" value="WD40 REPEAT PROTEIN"/>
    <property type="match status" value="1"/>
</dbReference>